<evidence type="ECO:0000313" key="5">
    <source>
        <dbReference type="Proteomes" id="UP001057375"/>
    </source>
</evidence>
<dbReference type="InterPro" id="IPR043502">
    <property type="entry name" value="DNA/RNA_pol_sf"/>
</dbReference>
<name>A0ABQ5K798_9EUKA</name>
<evidence type="ECO:0000313" key="4">
    <source>
        <dbReference type="EMBL" id="GKT28405.1"/>
    </source>
</evidence>
<organism evidence="4 5">
    <name type="scientific">Aduncisulcus paluster</name>
    <dbReference type="NCBI Taxonomy" id="2918883"/>
    <lineage>
        <taxon>Eukaryota</taxon>
        <taxon>Metamonada</taxon>
        <taxon>Carpediemonas-like organisms</taxon>
        <taxon>Aduncisulcus</taxon>
    </lineage>
</organism>
<feature type="region of interest" description="Disordered" evidence="1">
    <location>
        <begin position="89"/>
        <end position="169"/>
    </location>
</feature>
<accession>A0ABQ5K798</accession>
<gene>
    <name evidence="4" type="ORF">ADUPG1_000628</name>
</gene>
<dbReference type="PANTHER" id="PTHR24559:SF444">
    <property type="entry name" value="REVERSE TRANSCRIPTASE DOMAIN-CONTAINING PROTEIN"/>
    <property type="match status" value="1"/>
</dbReference>
<feature type="non-terminal residue" evidence="4">
    <location>
        <position position="629"/>
    </location>
</feature>
<dbReference type="Proteomes" id="UP001057375">
    <property type="component" value="Unassembled WGS sequence"/>
</dbReference>
<dbReference type="InterPro" id="IPR043128">
    <property type="entry name" value="Rev_trsase/Diguanyl_cyclase"/>
</dbReference>
<keyword evidence="5" id="KW-1185">Reference proteome</keyword>
<proteinExistence type="predicted"/>
<feature type="region of interest" description="Disordered" evidence="1">
    <location>
        <begin position="342"/>
        <end position="365"/>
    </location>
</feature>
<dbReference type="Gene3D" id="3.30.70.270">
    <property type="match status" value="1"/>
</dbReference>
<feature type="domain" description="Reverse transcriptase" evidence="3">
    <location>
        <begin position="470"/>
        <end position="629"/>
    </location>
</feature>
<dbReference type="CDD" id="cd01647">
    <property type="entry name" value="RT_LTR"/>
    <property type="match status" value="1"/>
</dbReference>
<feature type="compositionally biased region" description="Basic and acidic residues" evidence="1">
    <location>
        <begin position="8"/>
        <end position="30"/>
    </location>
</feature>
<feature type="compositionally biased region" description="Basic and acidic residues" evidence="1">
    <location>
        <begin position="351"/>
        <end position="361"/>
    </location>
</feature>
<dbReference type="SUPFAM" id="SSF56672">
    <property type="entry name" value="DNA/RNA polymerases"/>
    <property type="match status" value="1"/>
</dbReference>
<dbReference type="InterPro" id="IPR000477">
    <property type="entry name" value="RT_dom"/>
</dbReference>
<feature type="compositionally biased region" description="Polar residues" evidence="1">
    <location>
        <begin position="128"/>
        <end position="150"/>
    </location>
</feature>
<feature type="transmembrane region" description="Helical" evidence="2">
    <location>
        <begin position="578"/>
        <end position="599"/>
    </location>
</feature>
<keyword evidence="2" id="KW-0812">Transmembrane</keyword>
<keyword evidence="2" id="KW-0472">Membrane</keyword>
<reference evidence="4" key="1">
    <citation type="submission" date="2022-03" db="EMBL/GenBank/DDBJ databases">
        <title>Draft genome sequence of Aduncisulcus paluster, a free-living microaerophilic Fornicata.</title>
        <authorList>
            <person name="Yuyama I."/>
            <person name="Kume K."/>
            <person name="Tamura T."/>
            <person name="Inagaki Y."/>
            <person name="Hashimoto T."/>
        </authorList>
    </citation>
    <scope>NUCLEOTIDE SEQUENCE</scope>
    <source>
        <strain evidence="4">NY0171</strain>
    </source>
</reference>
<evidence type="ECO:0000256" key="2">
    <source>
        <dbReference type="SAM" id="Phobius"/>
    </source>
</evidence>
<evidence type="ECO:0000259" key="3">
    <source>
        <dbReference type="PROSITE" id="PS50878"/>
    </source>
</evidence>
<dbReference type="EMBL" id="BQXS01000270">
    <property type="protein sequence ID" value="GKT28405.1"/>
    <property type="molecule type" value="Genomic_DNA"/>
</dbReference>
<protein>
    <recommendedName>
        <fullName evidence="3">Reverse transcriptase domain-containing protein</fullName>
    </recommendedName>
</protein>
<sequence length="629" mass="71347">MNISLHPKPRELPSHAPHLDARRGIRGGPEKIVPESEWTFYRQEMNRKGFGDMHDKLDEFLYHYRERMGPLPQEYPADHPDKIRIDKYRSKRHSGPRQESSWDRGQYSAPQGGYHHSTAPQGGYHHSTAPTGGHHSSSAPQGGHQRSSRASGRYRPSRPPVQPRPAHDQVLRIIEDDEGSIGAIRVKLQLTDSTSKTPMAILDTESDISLIEKHYVEHGAFRGQYQAKNNAELRAKIVKAPEPKGFTVFHGNTFSATHYVDIPTTVLKGIKKAKPIHDTKIVRYWLVDWMPDITPVLIGRSAIETFGIGLDVRSIEPHEDHSGRIQRVLMTLLRRKGVRSPCLENSDDDDLKSLRETEDPTKRRHSDTVLYMRSRDGPTCKVTPSEWASLLQSDQLSAIASAMGEDFIHVVTAVSELMEDPSEEAFGQSGLFDPLIAFELVDESQVVTMHPRRIRHQWKDQVRQQVEEEEAKGITRKSLSPFCSAIVVVPKPHEKLRVCVDYRELNKNTVGMGYPLPRIDDLLSDMEGMCYFATIDLKSGYHQVPMEPGSIKYTAFVVPWGQYEYKRMPFGLKNAPPYFQATMVRVLTGLIGVVCAIYIDDIIIFAKTLPELAMFVLAVLTRLKEHNFK</sequence>
<dbReference type="PANTHER" id="PTHR24559">
    <property type="entry name" value="TRANSPOSON TY3-I GAG-POL POLYPROTEIN"/>
    <property type="match status" value="1"/>
</dbReference>
<keyword evidence="2" id="KW-1133">Transmembrane helix</keyword>
<dbReference type="Gene3D" id="3.10.10.10">
    <property type="entry name" value="HIV Type 1 Reverse Transcriptase, subunit A, domain 1"/>
    <property type="match status" value="1"/>
</dbReference>
<dbReference type="Pfam" id="PF00078">
    <property type="entry name" value="RVT_1"/>
    <property type="match status" value="1"/>
</dbReference>
<dbReference type="InterPro" id="IPR053134">
    <property type="entry name" value="RNA-dir_DNA_polymerase"/>
</dbReference>
<comment type="caution">
    <text evidence="4">The sequence shown here is derived from an EMBL/GenBank/DDBJ whole genome shotgun (WGS) entry which is preliminary data.</text>
</comment>
<evidence type="ECO:0000256" key="1">
    <source>
        <dbReference type="SAM" id="MobiDB-lite"/>
    </source>
</evidence>
<feature type="region of interest" description="Disordered" evidence="1">
    <location>
        <begin position="1"/>
        <end position="30"/>
    </location>
</feature>
<dbReference type="PROSITE" id="PS50878">
    <property type="entry name" value="RT_POL"/>
    <property type="match status" value="1"/>
</dbReference>